<feature type="compositionally biased region" description="Low complexity" evidence="6">
    <location>
        <begin position="145"/>
        <end position="154"/>
    </location>
</feature>
<name>A0A8K0T6H6_9HYPO</name>
<evidence type="ECO:0000256" key="2">
    <source>
        <dbReference type="ARBA" id="ARBA00022723"/>
    </source>
</evidence>
<dbReference type="PANTHER" id="PTHR46395:SF1">
    <property type="entry name" value="ADP-RIBOSYLATION FACTOR GTPASE-ACTIVATING PROTEIN 1"/>
    <property type="match status" value="1"/>
</dbReference>
<keyword evidence="9" id="KW-1185">Reference proteome</keyword>
<dbReference type="PANTHER" id="PTHR46395">
    <property type="entry name" value="ADP-RIBOSYLATION FACTOR GTPASE-ACTIVATING PROTEIN 1"/>
    <property type="match status" value="1"/>
</dbReference>
<dbReference type="PRINTS" id="PR00405">
    <property type="entry name" value="REVINTRACTNG"/>
</dbReference>
<dbReference type="GO" id="GO:0005096">
    <property type="term" value="F:GTPase activator activity"/>
    <property type="evidence" value="ECO:0007669"/>
    <property type="project" value="UniProtKB-KW"/>
</dbReference>
<sequence length="375" mass="40419">MASKAMWEVDPETRSKLAALQKEAKNNICCDCNAPSPQWASPKFGIFICLTCAGVHRGLGVHISFVRSISMDAFKASEIERMRLGGNENWRKFFEEHEDTQMRGITWDDATIAERYSGEVGEEWKERLSCKVEGREYVAGEKKPAAAPVAAKPASRTATPMSGTSARSESPAQGGKAKVDDKYFARLGADNAARPDGLPPSQGGKYAGFGNTPAPAPASQGALPNFDDLQKDPVAALTKGFGWFTTTVSKTAKTVNDGYIQPTARGVAAKLAEGDFAKQAQLTAAQLARQAQQAGKNAQEGFNRFVEGGDTQRNAPLDESRKGFWDDFSSLADQQQQQQQRKPANSAIGTGTMGMSKRGGPAAASQKKADDWDDW</sequence>
<dbReference type="GO" id="GO:0030100">
    <property type="term" value="P:regulation of endocytosis"/>
    <property type="evidence" value="ECO:0007669"/>
    <property type="project" value="TreeGrafter"/>
</dbReference>
<feature type="region of interest" description="Disordered" evidence="6">
    <location>
        <begin position="141"/>
        <end position="178"/>
    </location>
</feature>
<dbReference type="SMART" id="SM00105">
    <property type="entry name" value="ArfGap"/>
    <property type="match status" value="1"/>
</dbReference>
<dbReference type="GO" id="GO:0032012">
    <property type="term" value="P:regulation of ARF protein signal transduction"/>
    <property type="evidence" value="ECO:0007669"/>
    <property type="project" value="TreeGrafter"/>
</dbReference>
<dbReference type="SUPFAM" id="SSF57863">
    <property type="entry name" value="ArfGap/RecO-like zinc finger"/>
    <property type="match status" value="1"/>
</dbReference>
<dbReference type="Pfam" id="PF01412">
    <property type="entry name" value="ArfGap"/>
    <property type="match status" value="1"/>
</dbReference>
<feature type="compositionally biased region" description="Polar residues" evidence="6">
    <location>
        <begin position="156"/>
        <end position="171"/>
    </location>
</feature>
<dbReference type="InterPro" id="IPR037278">
    <property type="entry name" value="ARFGAP/RecO"/>
</dbReference>
<keyword evidence="1" id="KW-0343">GTPase activation</keyword>
<dbReference type="OrthoDB" id="983479at2759"/>
<dbReference type="AlphaFoldDB" id="A0A8K0T6H6"/>
<accession>A0A8K0T6H6</accession>
<dbReference type="Proteomes" id="UP000813444">
    <property type="component" value="Unassembled WGS sequence"/>
</dbReference>
<dbReference type="Gene3D" id="1.10.220.150">
    <property type="entry name" value="Arf GTPase activating protein"/>
    <property type="match status" value="1"/>
</dbReference>
<feature type="region of interest" description="Disordered" evidence="6">
    <location>
        <begin position="329"/>
        <end position="375"/>
    </location>
</feature>
<evidence type="ECO:0000313" key="8">
    <source>
        <dbReference type="EMBL" id="KAH7327984.1"/>
    </source>
</evidence>
<evidence type="ECO:0000256" key="1">
    <source>
        <dbReference type="ARBA" id="ARBA00022468"/>
    </source>
</evidence>
<dbReference type="InterPro" id="IPR038508">
    <property type="entry name" value="ArfGAP_dom_sf"/>
</dbReference>
<keyword evidence="3 5" id="KW-0863">Zinc-finger</keyword>
<organism evidence="8 9">
    <name type="scientific">Stachybotrys elegans</name>
    <dbReference type="NCBI Taxonomy" id="80388"/>
    <lineage>
        <taxon>Eukaryota</taxon>
        <taxon>Fungi</taxon>
        <taxon>Dikarya</taxon>
        <taxon>Ascomycota</taxon>
        <taxon>Pezizomycotina</taxon>
        <taxon>Sordariomycetes</taxon>
        <taxon>Hypocreomycetidae</taxon>
        <taxon>Hypocreales</taxon>
        <taxon>Stachybotryaceae</taxon>
        <taxon>Stachybotrys</taxon>
    </lineage>
</organism>
<evidence type="ECO:0000313" key="9">
    <source>
        <dbReference type="Proteomes" id="UP000813444"/>
    </source>
</evidence>
<evidence type="ECO:0000256" key="3">
    <source>
        <dbReference type="ARBA" id="ARBA00022771"/>
    </source>
</evidence>
<dbReference type="FunFam" id="1.10.220.150:FF:000014">
    <property type="entry name" value="ADP-ribosylation factor GTPase-activating protein"/>
    <property type="match status" value="1"/>
</dbReference>
<evidence type="ECO:0000256" key="4">
    <source>
        <dbReference type="ARBA" id="ARBA00022833"/>
    </source>
</evidence>
<dbReference type="GO" id="GO:0000139">
    <property type="term" value="C:Golgi membrane"/>
    <property type="evidence" value="ECO:0007669"/>
    <property type="project" value="TreeGrafter"/>
</dbReference>
<comment type="caution">
    <text evidence="8">The sequence shown here is derived from an EMBL/GenBank/DDBJ whole genome shotgun (WGS) entry which is preliminary data.</text>
</comment>
<feature type="region of interest" description="Disordered" evidence="6">
    <location>
        <begin position="190"/>
        <end position="217"/>
    </location>
</feature>
<evidence type="ECO:0000256" key="5">
    <source>
        <dbReference type="PROSITE-ProRule" id="PRU00288"/>
    </source>
</evidence>
<dbReference type="PROSITE" id="PS50115">
    <property type="entry name" value="ARFGAP"/>
    <property type="match status" value="1"/>
</dbReference>
<feature type="domain" description="Arf-GAP" evidence="7">
    <location>
        <begin position="14"/>
        <end position="137"/>
    </location>
</feature>
<dbReference type="CDD" id="cd08830">
    <property type="entry name" value="ArfGap_ArfGap1"/>
    <property type="match status" value="1"/>
</dbReference>
<dbReference type="InterPro" id="IPR001164">
    <property type="entry name" value="ArfGAP_dom"/>
</dbReference>
<keyword evidence="4" id="KW-0862">Zinc</keyword>
<evidence type="ECO:0000256" key="6">
    <source>
        <dbReference type="SAM" id="MobiDB-lite"/>
    </source>
</evidence>
<protein>
    <recommendedName>
        <fullName evidence="7">Arf-GAP domain-containing protein</fullName>
    </recommendedName>
</protein>
<gene>
    <name evidence="8" type="ORF">B0I35DRAFT_403427</name>
</gene>
<evidence type="ECO:0000259" key="7">
    <source>
        <dbReference type="PROSITE" id="PS50115"/>
    </source>
</evidence>
<dbReference type="GO" id="GO:0008270">
    <property type="term" value="F:zinc ion binding"/>
    <property type="evidence" value="ECO:0007669"/>
    <property type="project" value="UniProtKB-KW"/>
</dbReference>
<dbReference type="EMBL" id="JAGPNK010000001">
    <property type="protein sequence ID" value="KAH7327984.1"/>
    <property type="molecule type" value="Genomic_DNA"/>
</dbReference>
<proteinExistence type="predicted"/>
<keyword evidence="2" id="KW-0479">Metal-binding</keyword>
<reference evidence="8" key="1">
    <citation type="journal article" date="2021" name="Nat. Commun.">
        <title>Genetic determinants of endophytism in the Arabidopsis root mycobiome.</title>
        <authorList>
            <person name="Mesny F."/>
            <person name="Miyauchi S."/>
            <person name="Thiergart T."/>
            <person name="Pickel B."/>
            <person name="Atanasova L."/>
            <person name="Karlsson M."/>
            <person name="Huettel B."/>
            <person name="Barry K.W."/>
            <person name="Haridas S."/>
            <person name="Chen C."/>
            <person name="Bauer D."/>
            <person name="Andreopoulos W."/>
            <person name="Pangilinan J."/>
            <person name="LaButti K."/>
            <person name="Riley R."/>
            <person name="Lipzen A."/>
            <person name="Clum A."/>
            <person name="Drula E."/>
            <person name="Henrissat B."/>
            <person name="Kohler A."/>
            <person name="Grigoriev I.V."/>
            <person name="Martin F.M."/>
            <person name="Hacquard S."/>
        </authorList>
    </citation>
    <scope>NUCLEOTIDE SEQUENCE</scope>
    <source>
        <strain evidence="8">MPI-CAGE-CH-0235</strain>
    </source>
</reference>